<keyword evidence="15" id="KW-1185">Reference proteome</keyword>
<dbReference type="EMBL" id="LQOP01000037">
    <property type="protein sequence ID" value="ORV19813.1"/>
    <property type="molecule type" value="Genomic_DNA"/>
</dbReference>
<evidence type="ECO:0000313" key="13">
    <source>
        <dbReference type="Proteomes" id="UP000093779"/>
    </source>
</evidence>
<reference evidence="8 14" key="1">
    <citation type="submission" date="2015-03" db="EMBL/GenBank/DDBJ databases">
        <authorList>
            <person name="Murphy D."/>
        </authorList>
    </citation>
    <scope>NUCLEOTIDE SEQUENCE [LARGE SCALE GENOMIC DNA]</scope>
    <source>
        <strain evidence="8 14">D16</strain>
    </source>
</reference>
<dbReference type="InterPro" id="IPR008693">
    <property type="entry name" value="MmpS"/>
</dbReference>
<evidence type="ECO:0000313" key="14">
    <source>
        <dbReference type="Proteomes" id="UP000182227"/>
    </source>
</evidence>
<dbReference type="EMBL" id="LFOD01000048">
    <property type="protein sequence ID" value="KMV14395.1"/>
    <property type="molecule type" value="Genomic_DNA"/>
</dbReference>
<protein>
    <submittedName>
        <fullName evidence="8 9">Membrane protein</fullName>
    </submittedName>
</protein>
<dbReference type="PATRIC" id="fig|451644.5.peg.6231"/>
<evidence type="ECO:0000256" key="7">
    <source>
        <dbReference type="SAM" id="Phobius"/>
    </source>
</evidence>
<dbReference type="Proteomes" id="UP000182227">
    <property type="component" value="Unassembled WGS sequence"/>
</dbReference>
<dbReference type="AlphaFoldDB" id="A0A0J8U1M5"/>
<dbReference type="Proteomes" id="UP000093779">
    <property type="component" value="Unassembled WGS sequence"/>
</dbReference>
<sequence length="155" mass="17285">MVRTAPRIQGVRELRVLKRLWIPLVILVVLIAGGFTVMRLHGVFGSQTRPAYADTELEERKPYDPKQLVYEVFGPPGTVANISYFDVDAEPQFVENASLPWSLKFPMTEATAMVNVIAQGDTDRIGCRITVDNKVKAERVGEGEKAFTYCLLKAA</sequence>
<evidence type="ECO:0000256" key="2">
    <source>
        <dbReference type="ARBA" id="ARBA00007531"/>
    </source>
</evidence>
<evidence type="ECO:0000256" key="6">
    <source>
        <dbReference type="ARBA" id="ARBA00023136"/>
    </source>
</evidence>
<evidence type="ECO:0000313" key="10">
    <source>
        <dbReference type="EMBL" id="OBF29975.1"/>
    </source>
</evidence>
<dbReference type="EMBL" id="LZHX01000003">
    <property type="protein sequence ID" value="OBF29975.1"/>
    <property type="molecule type" value="Genomic_DNA"/>
</dbReference>
<proteinExistence type="inferred from homology"/>
<dbReference type="GeneID" id="44300233"/>
<keyword evidence="4 7" id="KW-0812">Transmembrane</keyword>
<evidence type="ECO:0000313" key="12">
    <source>
        <dbReference type="Proteomes" id="UP000037594"/>
    </source>
</evidence>
<dbReference type="Gene3D" id="2.60.40.2880">
    <property type="entry name" value="MmpS1-5, C-terminal soluble domain"/>
    <property type="match status" value="1"/>
</dbReference>
<feature type="transmembrane region" description="Helical" evidence="7">
    <location>
        <begin position="20"/>
        <end position="40"/>
    </location>
</feature>
<dbReference type="Proteomes" id="UP000037594">
    <property type="component" value="Unassembled WGS sequence"/>
</dbReference>
<gene>
    <name evidence="10" type="ORF">A5726_29650</name>
    <name evidence="9" type="ORF">ACT17_30375</name>
    <name evidence="11" type="ORF">AWB98_30235</name>
    <name evidence="8" type="ORF">BN970_06043</name>
</gene>
<reference evidence="11 15" key="3">
    <citation type="submission" date="2016-01" db="EMBL/GenBank/DDBJ databases">
        <title>The new phylogeny of the genus Mycobacterium.</title>
        <authorList>
            <person name="Tarcisio F."/>
            <person name="Conor M."/>
            <person name="Antonella G."/>
            <person name="Elisabetta G."/>
            <person name="Giulia F.S."/>
            <person name="Sara T."/>
            <person name="Anna F."/>
            <person name="Clotilde B."/>
            <person name="Roberto B."/>
            <person name="Veronica D.S."/>
            <person name="Fabio R."/>
            <person name="Monica P."/>
            <person name="Olivier J."/>
            <person name="Enrico T."/>
            <person name="Nicola S."/>
        </authorList>
    </citation>
    <scope>NUCLEOTIDE SEQUENCE [LARGE SCALE GENOMIC DNA]</scope>
    <source>
        <strain evidence="11 15">CCUG 50187</strain>
    </source>
</reference>
<keyword evidence="5 7" id="KW-1133">Transmembrane helix</keyword>
<dbReference type="EMBL" id="CTEF01000006">
    <property type="protein sequence ID" value="CQD23693.1"/>
    <property type="molecule type" value="Genomic_DNA"/>
</dbReference>
<keyword evidence="6 7" id="KW-0472">Membrane</keyword>
<evidence type="ECO:0000256" key="3">
    <source>
        <dbReference type="ARBA" id="ARBA00022475"/>
    </source>
</evidence>
<evidence type="ECO:0000256" key="5">
    <source>
        <dbReference type="ARBA" id="ARBA00022989"/>
    </source>
</evidence>
<accession>A0A0J8U1M5</accession>
<name>A0A0J8U1M5_9MYCO</name>
<dbReference type="GO" id="GO:0005886">
    <property type="term" value="C:plasma membrane"/>
    <property type="evidence" value="ECO:0007669"/>
    <property type="project" value="UniProtKB-SubCell"/>
</dbReference>
<dbReference type="Pfam" id="PF05423">
    <property type="entry name" value="Mycobact_memb"/>
    <property type="match status" value="1"/>
</dbReference>
<dbReference type="Proteomes" id="UP000193811">
    <property type="component" value="Unassembled WGS sequence"/>
</dbReference>
<dbReference type="InterPro" id="IPR038468">
    <property type="entry name" value="MmpS_C"/>
</dbReference>
<keyword evidence="3" id="KW-1003">Cell membrane</keyword>
<evidence type="ECO:0000313" key="8">
    <source>
        <dbReference type="EMBL" id="CQD23693.1"/>
    </source>
</evidence>
<evidence type="ECO:0000313" key="15">
    <source>
        <dbReference type="Proteomes" id="UP000193811"/>
    </source>
</evidence>
<reference evidence="10 13" key="4">
    <citation type="submission" date="2016-06" db="EMBL/GenBank/DDBJ databases">
        <authorList>
            <person name="Kjaerup R.B."/>
            <person name="Dalgaard T.S."/>
            <person name="Juul-Madsen H.R."/>
        </authorList>
    </citation>
    <scope>NUCLEOTIDE SEQUENCE [LARGE SCALE GENOMIC DNA]</scope>
    <source>
        <strain evidence="10 13">ACS1953</strain>
    </source>
</reference>
<evidence type="ECO:0000313" key="9">
    <source>
        <dbReference type="EMBL" id="KMV14395.1"/>
    </source>
</evidence>
<organism evidence="9 12">
    <name type="scientific">Mycolicibacterium conceptionense</name>
    <dbReference type="NCBI Taxonomy" id="451644"/>
    <lineage>
        <taxon>Bacteria</taxon>
        <taxon>Bacillati</taxon>
        <taxon>Actinomycetota</taxon>
        <taxon>Actinomycetes</taxon>
        <taxon>Mycobacteriales</taxon>
        <taxon>Mycobacteriaceae</taxon>
        <taxon>Mycolicibacterium</taxon>
    </lineage>
</organism>
<evidence type="ECO:0000313" key="11">
    <source>
        <dbReference type="EMBL" id="ORV19813.1"/>
    </source>
</evidence>
<comment type="subcellular location">
    <subcellularLocation>
        <location evidence="1">Cell membrane</location>
    </subcellularLocation>
</comment>
<comment type="similarity">
    <text evidence="2">Belongs to the MmpS family.</text>
</comment>
<dbReference type="RefSeq" id="WP_019346792.1">
    <property type="nucleotide sequence ID" value="NZ_AGSZ01000446.1"/>
</dbReference>
<reference evidence="9 12" key="2">
    <citation type="submission" date="2015-06" db="EMBL/GenBank/DDBJ databases">
        <title>Genome sequence of Mycobacterium conceptionense strain MLE.</title>
        <authorList>
            <person name="Greninger A.L."/>
            <person name="Cunningham G."/>
            <person name="Chiu C.Y."/>
            <person name="Miller S."/>
        </authorList>
    </citation>
    <scope>NUCLEOTIDE SEQUENCE [LARGE SCALE GENOMIC DNA]</scope>
    <source>
        <strain evidence="9 12">MLE</strain>
    </source>
</reference>
<evidence type="ECO:0000256" key="4">
    <source>
        <dbReference type="ARBA" id="ARBA00022692"/>
    </source>
</evidence>
<evidence type="ECO:0000256" key="1">
    <source>
        <dbReference type="ARBA" id="ARBA00004236"/>
    </source>
</evidence>